<name>A0A5N6T297_ASPPS</name>
<accession>A0A5N6T297</accession>
<keyword evidence="1" id="KW-0732">Signal</keyword>
<dbReference type="AlphaFoldDB" id="A0A5N6T297"/>
<dbReference type="GeneID" id="43641099"/>
<evidence type="ECO:0000256" key="1">
    <source>
        <dbReference type="SAM" id="SignalP"/>
    </source>
</evidence>
<protein>
    <submittedName>
        <fullName evidence="2">Uncharacterized protein</fullName>
    </submittedName>
</protein>
<feature type="chain" id="PRO_5024950392" evidence="1">
    <location>
        <begin position="19"/>
        <end position="106"/>
    </location>
</feature>
<dbReference type="RefSeq" id="XP_031916474.1">
    <property type="nucleotide sequence ID" value="XM_032056889.1"/>
</dbReference>
<dbReference type="Proteomes" id="UP000325672">
    <property type="component" value="Unassembled WGS sequence"/>
</dbReference>
<keyword evidence="3" id="KW-1185">Reference proteome</keyword>
<evidence type="ECO:0000313" key="2">
    <source>
        <dbReference type="EMBL" id="KAE8140411.1"/>
    </source>
</evidence>
<proteinExistence type="predicted"/>
<sequence>MKISYASIIMLLSVTTLAMPNPEAYSHDRSARTFNILEARKGCSGHRNRADNCMGNSLGEMNSFHDCKQMAGKCCAKTRDGRFAVDVRKGLGREDCGFCFTGKCNA</sequence>
<dbReference type="OrthoDB" id="4453753at2759"/>
<evidence type="ECO:0000313" key="3">
    <source>
        <dbReference type="Proteomes" id="UP000325672"/>
    </source>
</evidence>
<organism evidence="2 3">
    <name type="scientific">Aspergillus pseudotamarii</name>
    <dbReference type="NCBI Taxonomy" id="132259"/>
    <lineage>
        <taxon>Eukaryota</taxon>
        <taxon>Fungi</taxon>
        <taxon>Dikarya</taxon>
        <taxon>Ascomycota</taxon>
        <taxon>Pezizomycotina</taxon>
        <taxon>Eurotiomycetes</taxon>
        <taxon>Eurotiomycetidae</taxon>
        <taxon>Eurotiales</taxon>
        <taxon>Aspergillaceae</taxon>
        <taxon>Aspergillus</taxon>
        <taxon>Aspergillus subgen. Circumdati</taxon>
    </lineage>
</organism>
<gene>
    <name evidence="2" type="ORF">BDV38DRAFT_269015</name>
</gene>
<feature type="signal peptide" evidence="1">
    <location>
        <begin position="1"/>
        <end position="18"/>
    </location>
</feature>
<reference evidence="2 3" key="1">
    <citation type="submission" date="2019-04" db="EMBL/GenBank/DDBJ databases">
        <title>Friends and foes A comparative genomics study of 23 Aspergillus species from section Flavi.</title>
        <authorList>
            <consortium name="DOE Joint Genome Institute"/>
            <person name="Kjaerbolling I."/>
            <person name="Vesth T."/>
            <person name="Frisvad J.C."/>
            <person name="Nybo J.L."/>
            <person name="Theobald S."/>
            <person name="Kildgaard S."/>
            <person name="Isbrandt T."/>
            <person name="Kuo A."/>
            <person name="Sato A."/>
            <person name="Lyhne E.K."/>
            <person name="Kogle M.E."/>
            <person name="Wiebenga A."/>
            <person name="Kun R.S."/>
            <person name="Lubbers R.J."/>
            <person name="Makela M.R."/>
            <person name="Barry K."/>
            <person name="Chovatia M."/>
            <person name="Clum A."/>
            <person name="Daum C."/>
            <person name="Haridas S."/>
            <person name="He G."/>
            <person name="LaButti K."/>
            <person name="Lipzen A."/>
            <person name="Mondo S."/>
            <person name="Riley R."/>
            <person name="Salamov A."/>
            <person name="Simmons B.A."/>
            <person name="Magnuson J.K."/>
            <person name="Henrissat B."/>
            <person name="Mortensen U.H."/>
            <person name="Larsen T.O."/>
            <person name="Devries R.P."/>
            <person name="Grigoriev I.V."/>
            <person name="Machida M."/>
            <person name="Baker S.E."/>
            <person name="Andersen M.R."/>
        </authorList>
    </citation>
    <scope>NUCLEOTIDE SEQUENCE [LARGE SCALE GENOMIC DNA]</scope>
    <source>
        <strain evidence="2 3">CBS 117625</strain>
    </source>
</reference>
<dbReference type="EMBL" id="ML743561">
    <property type="protein sequence ID" value="KAE8140411.1"/>
    <property type="molecule type" value="Genomic_DNA"/>
</dbReference>